<dbReference type="GeneID" id="75049233"/>
<feature type="transmembrane region" description="Helical" evidence="1">
    <location>
        <begin position="157"/>
        <end position="183"/>
    </location>
</feature>
<dbReference type="RefSeq" id="WP_005345472.1">
    <property type="nucleotide sequence ID" value="NZ_CAUGEC010000038.1"/>
</dbReference>
<dbReference type="AlphaFoldDB" id="A0A173SH87"/>
<feature type="transmembrane region" description="Helical" evidence="1">
    <location>
        <begin position="112"/>
        <end position="137"/>
    </location>
</feature>
<feature type="transmembrane region" description="Helical" evidence="1">
    <location>
        <begin position="239"/>
        <end position="260"/>
    </location>
</feature>
<keyword evidence="1" id="KW-0812">Transmembrane</keyword>
<feature type="transmembrane region" description="Helical" evidence="1">
    <location>
        <begin position="195"/>
        <end position="219"/>
    </location>
</feature>
<feature type="transmembrane region" description="Helical" evidence="1">
    <location>
        <begin position="16"/>
        <end position="35"/>
    </location>
</feature>
<name>A0A173SH87_9FIRM</name>
<proteinExistence type="predicted"/>
<organism evidence="2 3">
    <name type="scientific">Anaerobutyricum hallii</name>
    <dbReference type="NCBI Taxonomy" id="39488"/>
    <lineage>
        <taxon>Bacteria</taxon>
        <taxon>Bacillati</taxon>
        <taxon>Bacillota</taxon>
        <taxon>Clostridia</taxon>
        <taxon>Lachnospirales</taxon>
        <taxon>Lachnospiraceae</taxon>
        <taxon>Anaerobutyricum</taxon>
    </lineage>
</organism>
<gene>
    <name evidence="2" type="ORF">ERS852578_00941</name>
</gene>
<accession>A0A173SH87</accession>
<evidence type="ECO:0000313" key="2">
    <source>
        <dbReference type="EMBL" id="CUM89691.1"/>
    </source>
</evidence>
<dbReference type="OrthoDB" id="9816138at2"/>
<dbReference type="EMBL" id="CYYC01000008">
    <property type="protein sequence ID" value="CUM89691.1"/>
    <property type="molecule type" value="Genomic_DNA"/>
</dbReference>
<evidence type="ECO:0000313" key="3">
    <source>
        <dbReference type="Proteomes" id="UP000095390"/>
    </source>
</evidence>
<dbReference type="Proteomes" id="UP000095390">
    <property type="component" value="Unassembled WGS sequence"/>
</dbReference>
<sequence length="273" mass="30580">MLGKLFKYEWRSISKLLLPIHGFVLLFALLSRFYFTISGGTDALLNTDSTIIGTLTMLLIFALVIVISSIAIFTYIYSGYHFHKNVFTDQGYLTNTLPVTPSQLLLSKELAALLWLLIDVVVISISIFILVGSTELFSNFSIFWSTLIRYASQTPLFTTLIIIALVLSPFLAIGILFFSITLGNLASSHKVLASIGAYVGIYVVQQIFGLIQLVVWGYFGSTTIMRVNIYSNNYSFETFLNPILITGLIFNIILIAVCWMGSKYIMTKRLNLQ</sequence>
<reference evidence="2 3" key="1">
    <citation type="submission" date="2015-09" db="EMBL/GenBank/DDBJ databases">
        <authorList>
            <consortium name="Pathogen Informatics"/>
        </authorList>
    </citation>
    <scope>NUCLEOTIDE SEQUENCE [LARGE SCALE GENOMIC DNA]</scope>
    <source>
        <strain evidence="2 3">2789STDY5834966</strain>
    </source>
</reference>
<evidence type="ECO:0000256" key="1">
    <source>
        <dbReference type="SAM" id="Phobius"/>
    </source>
</evidence>
<keyword evidence="1" id="KW-1133">Transmembrane helix</keyword>
<protein>
    <submittedName>
        <fullName evidence="2">Uncharacterized protein</fullName>
    </submittedName>
</protein>
<keyword evidence="1" id="KW-0472">Membrane</keyword>
<feature type="transmembrane region" description="Helical" evidence="1">
    <location>
        <begin position="55"/>
        <end position="77"/>
    </location>
</feature>